<accession>A0A1L7NB35</accession>
<organism evidence="2 3">
    <name type="scientific">Pseudomonas putida</name>
    <name type="common">Arthrobacter siderocapsulatus</name>
    <dbReference type="NCBI Taxonomy" id="303"/>
    <lineage>
        <taxon>Bacteria</taxon>
        <taxon>Pseudomonadati</taxon>
        <taxon>Pseudomonadota</taxon>
        <taxon>Gammaproteobacteria</taxon>
        <taxon>Pseudomonadales</taxon>
        <taxon>Pseudomonadaceae</taxon>
        <taxon>Pseudomonas</taxon>
    </lineage>
</organism>
<feature type="transmembrane region" description="Helical" evidence="1">
    <location>
        <begin position="35"/>
        <end position="55"/>
    </location>
</feature>
<feature type="transmembrane region" description="Helical" evidence="1">
    <location>
        <begin position="97"/>
        <end position="116"/>
    </location>
</feature>
<evidence type="ECO:0000256" key="1">
    <source>
        <dbReference type="SAM" id="Phobius"/>
    </source>
</evidence>
<dbReference type="AlphaFoldDB" id="A0A1L7NB35"/>
<dbReference type="InterPro" id="IPR021218">
    <property type="entry name" value="DUF2784"/>
</dbReference>
<dbReference type="EMBL" id="AP015029">
    <property type="protein sequence ID" value="BAW22684.1"/>
    <property type="molecule type" value="Genomic_DNA"/>
</dbReference>
<dbReference type="RefSeq" id="WP_096425894.1">
    <property type="nucleotide sequence ID" value="NZ_AP015029.1"/>
</dbReference>
<evidence type="ECO:0000313" key="2">
    <source>
        <dbReference type="EMBL" id="BAW22684.1"/>
    </source>
</evidence>
<evidence type="ECO:0000313" key="3">
    <source>
        <dbReference type="Proteomes" id="UP000218731"/>
    </source>
</evidence>
<evidence type="ECO:0008006" key="4">
    <source>
        <dbReference type="Google" id="ProtNLM"/>
    </source>
</evidence>
<protein>
    <recommendedName>
        <fullName evidence="4">DUF2784 domain-containing protein</fullName>
    </recommendedName>
</protein>
<name>A0A1L7NB35_PSEPU</name>
<gene>
    <name evidence="2" type="ORF">KF715C_ch21110</name>
</gene>
<dbReference type="Proteomes" id="UP000218731">
    <property type="component" value="Chromosome 1"/>
</dbReference>
<dbReference type="Pfam" id="PF10861">
    <property type="entry name" value="DUF2784"/>
    <property type="match status" value="1"/>
</dbReference>
<keyword evidence="1" id="KW-0812">Transmembrane</keyword>
<keyword evidence="1" id="KW-0472">Membrane</keyword>
<feature type="transmembrane region" description="Helical" evidence="1">
    <location>
        <begin position="12"/>
        <end position="29"/>
    </location>
</feature>
<sequence length="123" mass="13641">MLYRLAADTLVLLHLAFILLVLFGGLLVLKWRPALFIHLPALAWGVAVQCLHLGCPLTTWENRMRSAAGGAGYQGGFVEHYIWPLIYPAGLTPHIQLLLGSVVLLLNLGVFSYVAWQWHRPSG</sequence>
<keyword evidence="1" id="KW-1133">Transmembrane helix</keyword>
<reference evidence="2 3" key="1">
    <citation type="submission" date="2015-11" db="EMBL/GenBank/DDBJ databases">
        <title>Complete genome sequencing of a biphenyl-degrading bacterium, Pseudomonas putida KF715 (=NBRC110667).</title>
        <authorList>
            <person name="Suenaga H."/>
            <person name="Fujihara N."/>
            <person name="Watanabe T."/>
            <person name="Hirose J."/>
            <person name="Kimura N."/>
            <person name="Yamazoe A."/>
            <person name="Hosoyama A."/>
            <person name="Shimodaira J."/>
            <person name="Furukawa K."/>
        </authorList>
    </citation>
    <scope>NUCLEOTIDE SEQUENCE [LARGE SCALE GENOMIC DNA]</scope>
    <source>
        <strain evidence="2 3">KF715</strain>
    </source>
</reference>
<proteinExistence type="predicted"/>